<protein>
    <recommendedName>
        <fullName evidence="3">Carboxymuconolactone decarboxylase</fullName>
    </recommendedName>
</protein>
<dbReference type="Gene3D" id="1.20.1290.10">
    <property type="entry name" value="AhpD-like"/>
    <property type="match status" value="1"/>
</dbReference>
<evidence type="ECO:0008006" key="3">
    <source>
        <dbReference type="Google" id="ProtNLM"/>
    </source>
</evidence>
<name>A0ABM9LNG7_9MYCO</name>
<dbReference type="SUPFAM" id="SSF69118">
    <property type="entry name" value="AhpD-like"/>
    <property type="match status" value="1"/>
</dbReference>
<dbReference type="RefSeq" id="WP_308486392.1">
    <property type="nucleotide sequence ID" value="NZ_OY726398.1"/>
</dbReference>
<accession>A0ABM9LNG7</accession>
<dbReference type="EMBL" id="OY726398">
    <property type="protein sequence ID" value="CAJ1502011.1"/>
    <property type="molecule type" value="Genomic_DNA"/>
</dbReference>
<evidence type="ECO:0000313" key="1">
    <source>
        <dbReference type="EMBL" id="CAJ1502011.1"/>
    </source>
</evidence>
<keyword evidence="2" id="KW-1185">Reference proteome</keyword>
<dbReference type="InterPro" id="IPR029032">
    <property type="entry name" value="AhpD-like"/>
</dbReference>
<proteinExistence type="predicted"/>
<evidence type="ECO:0000313" key="2">
    <source>
        <dbReference type="Proteomes" id="UP001190464"/>
    </source>
</evidence>
<dbReference type="Proteomes" id="UP001190464">
    <property type="component" value="Chromosome"/>
</dbReference>
<sequence length="104" mass="11121">MSDITELHQALQARVLGQGGTAPLELRRAAYDNAGLEEPINTLIDKVTLRSYSVGDEDVDAARVVGLSEDEIFELVVCAAVGQATRQYTSALEALAEATEDRGT</sequence>
<gene>
    <name evidence="1" type="ORF">MU0102_001630</name>
</gene>
<organism evidence="1 2">
    <name type="scientific">[Mycobacterium] holstebronense</name>
    <dbReference type="NCBI Taxonomy" id="3064288"/>
    <lineage>
        <taxon>Bacteria</taxon>
        <taxon>Bacillati</taxon>
        <taxon>Actinomycetota</taxon>
        <taxon>Actinomycetes</taxon>
        <taxon>Mycobacteriales</taxon>
        <taxon>Mycobacteriaceae</taxon>
        <taxon>Mycolicibacterium</taxon>
    </lineage>
</organism>
<reference evidence="1 2" key="1">
    <citation type="submission" date="2023-08" db="EMBL/GenBank/DDBJ databases">
        <authorList>
            <person name="Folkvardsen B D."/>
            <person name="Norman A."/>
        </authorList>
    </citation>
    <scope>NUCLEOTIDE SEQUENCE [LARGE SCALE GENOMIC DNA]</scope>
    <source>
        <strain evidence="1 2">Mu0102</strain>
    </source>
</reference>